<feature type="compositionally biased region" description="Basic and acidic residues" evidence="2">
    <location>
        <begin position="357"/>
        <end position="368"/>
    </location>
</feature>
<gene>
    <name evidence="3" type="ORF">RBH19_05525</name>
</gene>
<reference evidence="3 4" key="1">
    <citation type="submission" date="2023-08" db="EMBL/GenBank/DDBJ databases">
        <title>Whole-genome sequencing of halo(alkali)philic microorganisms from hypersaline lakes.</title>
        <authorList>
            <person name="Sorokin D.Y."/>
            <person name="Abbas B."/>
            <person name="Merkel A.Y."/>
        </authorList>
    </citation>
    <scope>NUCLEOTIDE SEQUENCE [LARGE SCALE GENOMIC DNA]</scope>
    <source>
        <strain evidence="3 4">AB-CW4</strain>
    </source>
</reference>
<organism evidence="3 4">
    <name type="scientific">Natronospira bacteriovora</name>
    <dbReference type="NCBI Taxonomy" id="3069753"/>
    <lineage>
        <taxon>Bacteria</taxon>
        <taxon>Pseudomonadati</taxon>
        <taxon>Pseudomonadota</taxon>
        <taxon>Gammaproteobacteria</taxon>
        <taxon>Natronospirales</taxon>
        <taxon>Natronospiraceae</taxon>
        <taxon>Natronospira</taxon>
    </lineage>
</organism>
<name>A0ABU0W5M8_9GAMM</name>
<protein>
    <submittedName>
        <fullName evidence="3">Uncharacterized protein</fullName>
    </submittedName>
</protein>
<feature type="coiled-coil region" evidence="1">
    <location>
        <begin position="215"/>
        <end position="249"/>
    </location>
</feature>
<evidence type="ECO:0000313" key="3">
    <source>
        <dbReference type="EMBL" id="MDQ2069324.1"/>
    </source>
</evidence>
<sequence length="375" mass="40765">MAGLALKRDSAVPAIKERRAVRVKGAKAASDEQLALINGWALEELKADDVYVRTFYVAHNAIDRDLEVFSADVLEDFAKTLPGKGFFVIHPNHHKGDPGPGEGLWFQARTVRMSQSEARAALGEPELQWLNDSDEAVLLEASAYLPKTSENETLRIKLDSGIARYVSIGFGYAELDPVFVNDELVAAIYRAPAEASEASLVWLGAQPGARVIKSFNREEDSDMKLEEQLKQLEQKLSAKDTELSQLQSKAEAGEKASKTLEAIAKAAGDEKAGPDRLVALVESGKQYEDELVSKAVRLQRLAKQIGDSDADAKKAAEFHRKNGVAHTKQYVEMLEKTVKDTGEGSIEGADPNATEASKGDDDLRDDSQTKAAVGG</sequence>
<evidence type="ECO:0000256" key="2">
    <source>
        <dbReference type="SAM" id="MobiDB-lite"/>
    </source>
</evidence>
<dbReference type="EMBL" id="JAVDDT010000002">
    <property type="protein sequence ID" value="MDQ2069324.1"/>
    <property type="molecule type" value="Genomic_DNA"/>
</dbReference>
<keyword evidence="1" id="KW-0175">Coiled coil</keyword>
<accession>A0ABU0W5M8</accession>
<comment type="caution">
    <text evidence="3">The sequence shown here is derived from an EMBL/GenBank/DDBJ whole genome shotgun (WGS) entry which is preliminary data.</text>
</comment>
<dbReference type="Proteomes" id="UP001239019">
    <property type="component" value="Unassembled WGS sequence"/>
</dbReference>
<evidence type="ECO:0000313" key="4">
    <source>
        <dbReference type="Proteomes" id="UP001239019"/>
    </source>
</evidence>
<proteinExistence type="predicted"/>
<dbReference type="RefSeq" id="WP_306727808.1">
    <property type="nucleotide sequence ID" value="NZ_JAVDDT010000002.1"/>
</dbReference>
<feature type="region of interest" description="Disordered" evidence="2">
    <location>
        <begin position="336"/>
        <end position="375"/>
    </location>
</feature>
<keyword evidence="4" id="KW-1185">Reference proteome</keyword>
<evidence type="ECO:0000256" key="1">
    <source>
        <dbReference type="SAM" id="Coils"/>
    </source>
</evidence>